<proteinExistence type="predicted"/>
<reference evidence="2 3" key="1">
    <citation type="submission" date="2020-10" db="EMBL/GenBank/DDBJ databases">
        <title>Ramlibacter sp. HM2 16S ribosomal RNA gene Genome sequencing and assembly.</title>
        <authorList>
            <person name="Kang M."/>
        </authorList>
    </citation>
    <scope>NUCLEOTIDE SEQUENCE [LARGE SCALE GENOMIC DNA]</scope>
    <source>
        <strain evidence="2 3">HM2</strain>
    </source>
</reference>
<feature type="region of interest" description="Disordered" evidence="1">
    <location>
        <begin position="45"/>
        <end position="67"/>
    </location>
</feature>
<comment type="caution">
    <text evidence="2">The sequence shown here is derived from an EMBL/GenBank/DDBJ whole genome shotgun (WGS) entry which is preliminary data.</text>
</comment>
<name>A0ABR9S2B8_9BURK</name>
<evidence type="ECO:0000313" key="2">
    <source>
        <dbReference type="EMBL" id="MBE7367623.1"/>
    </source>
</evidence>
<keyword evidence="3" id="KW-1185">Reference proteome</keyword>
<organism evidence="2 3">
    <name type="scientific">Ramlibacter pallidus</name>
    <dbReference type="NCBI Taxonomy" id="2780087"/>
    <lineage>
        <taxon>Bacteria</taxon>
        <taxon>Pseudomonadati</taxon>
        <taxon>Pseudomonadota</taxon>
        <taxon>Betaproteobacteria</taxon>
        <taxon>Burkholderiales</taxon>
        <taxon>Comamonadaceae</taxon>
        <taxon>Ramlibacter</taxon>
    </lineage>
</organism>
<evidence type="ECO:0000313" key="3">
    <source>
        <dbReference type="Proteomes" id="UP000806285"/>
    </source>
</evidence>
<dbReference type="RefSeq" id="WP_193676209.1">
    <property type="nucleotide sequence ID" value="NZ_JADDIV010000002.1"/>
</dbReference>
<gene>
    <name evidence="2" type="ORF">IM787_08610</name>
</gene>
<protein>
    <submittedName>
        <fullName evidence="2">Uncharacterized protein</fullName>
    </submittedName>
</protein>
<evidence type="ECO:0000256" key="1">
    <source>
        <dbReference type="SAM" id="MobiDB-lite"/>
    </source>
</evidence>
<dbReference type="Proteomes" id="UP000806285">
    <property type="component" value="Unassembled WGS sequence"/>
</dbReference>
<dbReference type="EMBL" id="JADDIV010000002">
    <property type="protein sequence ID" value="MBE7367623.1"/>
    <property type="molecule type" value="Genomic_DNA"/>
</dbReference>
<accession>A0ABR9S2B8</accession>
<sequence length="67" mass="7572">MAAAAQHSLISQAVRALPGPLLSLLDHWSHRVAQRRAAQRQRLWLQEKAGPQTPAATPPYRLQPWRD</sequence>